<evidence type="ECO:0000256" key="3">
    <source>
        <dbReference type="ARBA" id="ARBA00008900"/>
    </source>
</evidence>
<comment type="catalytic activity">
    <reaction evidence="7">
        <text>7,8-dihydroneopterin 3'-triphosphate + H2O = 6-carboxy-5,6,7,8-tetrahydropterin + triphosphate + acetaldehyde + 2 H(+)</text>
        <dbReference type="Rhea" id="RHEA:27966"/>
        <dbReference type="ChEBI" id="CHEBI:15343"/>
        <dbReference type="ChEBI" id="CHEBI:15377"/>
        <dbReference type="ChEBI" id="CHEBI:15378"/>
        <dbReference type="ChEBI" id="CHEBI:18036"/>
        <dbReference type="ChEBI" id="CHEBI:58462"/>
        <dbReference type="ChEBI" id="CHEBI:61032"/>
        <dbReference type="EC" id="4.1.2.50"/>
    </reaction>
</comment>
<dbReference type="SUPFAM" id="SSF55620">
    <property type="entry name" value="Tetrahydrobiopterin biosynthesis enzymes-like"/>
    <property type="match status" value="1"/>
</dbReference>
<comment type="similarity">
    <text evidence="3">Belongs to the PTPS family. QueD subfamily.</text>
</comment>
<protein>
    <recommendedName>
        <fullName evidence="5">6-carboxy-5,6,7,8-tetrahydropterin synthase</fullName>
        <ecNumber evidence="4">4.1.2.50</ecNumber>
    </recommendedName>
    <alternativeName>
        <fullName evidence="6">Queuosine biosynthesis protein QueD</fullName>
    </alternativeName>
</protein>
<gene>
    <name evidence="8" type="ORF">MBLL_00439</name>
</gene>
<evidence type="ECO:0000256" key="7">
    <source>
        <dbReference type="ARBA" id="ARBA00048807"/>
    </source>
</evidence>
<geneLocation type="plasmid" evidence="8">
    <name>1</name>
</geneLocation>
<reference evidence="8" key="1">
    <citation type="submission" date="2019-12" db="EMBL/GenBank/DDBJ databases">
        <authorList>
            <person name="Cremers G."/>
        </authorList>
    </citation>
    <scope>NUCLEOTIDE SEQUENCE</scope>
    <source>
        <strain evidence="8">Mbul2</strain>
        <plasmid evidence="8">1</plasmid>
    </source>
</reference>
<evidence type="ECO:0000256" key="1">
    <source>
        <dbReference type="ARBA" id="ARBA00002285"/>
    </source>
</evidence>
<keyword evidence="8" id="KW-0614">Plasmid</keyword>
<dbReference type="EMBL" id="LR743510">
    <property type="protein sequence ID" value="CAA2136993.1"/>
    <property type="molecule type" value="Genomic_DNA"/>
</dbReference>
<dbReference type="EC" id="4.1.2.50" evidence="4"/>
<dbReference type="AlphaFoldDB" id="A0A679JBN6"/>
<evidence type="ECO:0000256" key="4">
    <source>
        <dbReference type="ARBA" id="ARBA00012982"/>
    </source>
</evidence>
<dbReference type="Pfam" id="PF01242">
    <property type="entry name" value="PTPS"/>
    <property type="match status" value="1"/>
</dbReference>
<evidence type="ECO:0000256" key="2">
    <source>
        <dbReference type="ARBA" id="ARBA00005061"/>
    </source>
</evidence>
<sequence length="102" mass="11564">MDARNWVMDFGSLKPVREWLEQTFDHKTLVAADDPLLLQIRAMEELGLLALVVLPRVSCEAFAEHIFTWVSDWLMTKGLSPRIRLAEVHVREHGANAAKALA</sequence>
<dbReference type="GO" id="GO:0070497">
    <property type="term" value="F:6-carboxytetrahydropterin synthase activity"/>
    <property type="evidence" value="ECO:0007669"/>
    <property type="project" value="UniProtKB-EC"/>
</dbReference>
<proteinExistence type="inferred from homology"/>
<dbReference type="InterPro" id="IPR038418">
    <property type="entry name" value="6-PTP_synth/QueD_sf"/>
</dbReference>
<dbReference type="UniPathway" id="UPA00391"/>
<organism evidence="8">
    <name type="scientific">Methylobacterium bullatum</name>
    <dbReference type="NCBI Taxonomy" id="570505"/>
    <lineage>
        <taxon>Bacteria</taxon>
        <taxon>Pseudomonadati</taxon>
        <taxon>Pseudomonadota</taxon>
        <taxon>Alphaproteobacteria</taxon>
        <taxon>Hyphomicrobiales</taxon>
        <taxon>Methylobacteriaceae</taxon>
        <taxon>Methylobacterium</taxon>
    </lineage>
</organism>
<accession>A0A679JBN6</accession>
<evidence type="ECO:0000256" key="5">
    <source>
        <dbReference type="ARBA" id="ARBA00018141"/>
    </source>
</evidence>
<comment type="function">
    <text evidence="1">Catalyzes the conversion of 7,8-dihydroneopterin triphosphate (H2NTP) to 6-carboxy-5,6,7,8-tetrahydropterin (CPH4) and acetaldehyde.</text>
</comment>
<comment type="pathway">
    <text evidence="2">Purine metabolism; 7-cyano-7-deazaguanine biosynthesis.</text>
</comment>
<dbReference type="InterPro" id="IPR007115">
    <property type="entry name" value="6-PTP_synth/QueD"/>
</dbReference>
<evidence type="ECO:0000256" key="6">
    <source>
        <dbReference type="ARBA" id="ARBA00031449"/>
    </source>
</evidence>
<evidence type="ECO:0000313" key="8">
    <source>
        <dbReference type="EMBL" id="CAA2136993.1"/>
    </source>
</evidence>
<name>A0A679JBN6_9HYPH</name>
<dbReference type="Gene3D" id="3.30.479.10">
    <property type="entry name" value="6-pyruvoyl tetrahydropterin synthase/QueD"/>
    <property type="match status" value="1"/>
</dbReference>